<feature type="transmembrane region" description="Helical" evidence="6">
    <location>
        <begin position="12"/>
        <end position="30"/>
    </location>
</feature>
<feature type="domain" description="DUF4131" evidence="9">
    <location>
        <begin position="15"/>
        <end position="173"/>
    </location>
</feature>
<evidence type="ECO:0000259" key="7">
    <source>
        <dbReference type="Pfam" id="PF00753"/>
    </source>
</evidence>
<dbReference type="NCBIfam" id="TIGR00360">
    <property type="entry name" value="ComEC_N-term"/>
    <property type="match status" value="1"/>
</dbReference>
<dbReference type="InterPro" id="IPR052159">
    <property type="entry name" value="Competence_DNA_uptake"/>
</dbReference>
<keyword evidence="3 6" id="KW-0812">Transmembrane</keyword>
<feature type="transmembrane region" description="Helical" evidence="6">
    <location>
        <begin position="37"/>
        <end position="54"/>
    </location>
</feature>
<evidence type="ECO:0000256" key="4">
    <source>
        <dbReference type="ARBA" id="ARBA00022989"/>
    </source>
</evidence>
<dbReference type="EMBL" id="CACRUA010000054">
    <property type="protein sequence ID" value="VYU76352.1"/>
    <property type="molecule type" value="Genomic_DNA"/>
</dbReference>
<reference evidence="10" key="1">
    <citation type="submission" date="2019-11" db="EMBL/GenBank/DDBJ databases">
        <authorList>
            <person name="Feng L."/>
        </authorList>
    </citation>
    <scope>NUCLEOTIDE SEQUENCE</scope>
    <source>
        <strain evidence="10">CsymbiosumLFYP84</strain>
    </source>
</reference>
<evidence type="ECO:0000256" key="3">
    <source>
        <dbReference type="ARBA" id="ARBA00022692"/>
    </source>
</evidence>
<accession>A0A6N3HIE3</accession>
<proteinExistence type="predicted"/>
<feature type="domain" description="ComEC/Rec2-related protein" evidence="8">
    <location>
        <begin position="215"/>
        <end position="504"/>
    </location>
</feature>
<dbReference type="SUPFAM" id="SSF56281">
    <property type="entry name" value="Metallo-hydrolase/oxidoreductase"/>
    <property type="match status" value="1"/>
</dbReference>
<dbReference type="GO" id="GO:0005886">
    <property type="term" value="C:plasma membrane"/>
    <property type="evidence" value="ECO:0007669"/>
    <property type="project" value="UniProtKB-SubCell"/>
</dbReference>
<dbReference type="PANTHER" id="PTHR30619">
    <property type="entry name" value="DNA INTERNALIZATION/COMPETENCE PROTEIN COMEC/REC2"/>
    <property type="match status" value="1"/>
</dbReference>
<feature type="transmembrane region" description="Helical" evidence="6">
    <location>
        <begin position="527"/>
        <end position="543"/>
    </location>
</feature>
<evidence type="ECO:0000313" key="10">
    <source>
        <dbReference type="EMBL" id="VYU76352.1"/>
    </source>
</evidence>
<keyword evidence="2" id="KW-1003">Cell membrane</keyword>
<comment type="subcellular location">
    <subcellularLocation>
        <location evidence="1">Cell membrane</location>
        <topology evidence="1">Multi-pass membrane protein</topology>
    </subcellularLocation>
</comment>
<feature type="transmembrane region" description="Helical" evidence="6">
    <location>
        <begin position="235"/>
        <end position="257"/>
    </location>
</feature>
<feature type="transmembrane region" description="Helical" evidence="6">
    <location>
        <begin position="487"/>
        <end position="506"/>
    </location>
</feature>
<evidence type="ECO:0000256" key="5">
    <source>
        <dbReference type="ARBA" id="ARBA00023136"/>
    </source>
</evidence>
<evidence type="ECO:0000256" key="6">
    <source>
        <dbReference type="SAM" id="Phobius"/>
    </source>
</evidence>
<feature type="transmembrane region" description="Helical" evidence="6">
    <location>
        <begin position="360"/>
        <end position="380"/>
    </location>
</feature>
<organism evidence="10">
    <name type="scientific">Clostridium symbiosum</name>
    <name type="common">Bacteroides symbiosus</name>
    <dbReference type="NCBI Taxonomy" id="1512"/>
    <lineage>
        <taxon>Bacteria</taxon>
        <taxon>Bacillati</taxon>
        <taxon>Bacillota</taxon>
        <taxon>Clostridia</taxon>
        <taxon>Lachnospirales</taxon>
        <taxon>Lachnospiraceae</taxon>
        <taxon>Otoolea</taxon>
    </lineage>
</organism>
<keyword evidence="4 6" id="KW-1133">Transmembrane helix</keyword>
<keyword evidence="5 6" id="KW-0472">Membrane</keyword>
<dbReference type="PANTHER" id="PTHR30619:SF7">
    <property type="entry name" value="BETA-LACTAMASE DOMAIN PROTEIN"/>
    <property type="match status" value="1"/>
</dbReference>
<dbReference type="InterPro" id="IPR004477">
    <property type="entry name" value="ComEC_N"/>
</dbReference>
<dbReference type="RefSeq" id="WP_156684906.1">
    <property type="nucleotide sequence ID" value="NZ_CACRUA010000054.1"/>
</dbReference>
<feature type="transmembrane region" description="Helical" evidence="6">
    <location>
        <begin position="387"/>
        <end position="414"/>
    </location>
</feature>
<dbReference type="AlphaFoldDB" id="A0A6N3HIE3"/>
<dbReference type="InterPro" id="IPR025405">
    <property type="entry name" value="DUF4131"/>
</dbReference>
<dbReference type="Pfam" id="PF03772">
    <property type="entry name" value="Competence"/>
    <property type="match status" value="1"/>
</dbReference>
<feature type="transmembrane region" description="Helical" evidence="6">
    <location>
        <begin position="264"/>
        <end position="281"/>
    </location>
</feature>
<dbReference type="Pfam" id="PF13567">
    <property type="entry name" value="DUF4131"/>
    <property type="match status" value="1"/>
</dbReference>
<dbReference type="InterPro" id="IPR036866">
    <property type="entry name" value="RibonucZ/Hydroxyglut_hydro"/>
</dbReference>
<dbReference type="InterPro" id="IPR035681">
    <property type="entry name" value="ComA-like_MBL"/>
</dbReference>
<gene>
    <name evidence="10" type="ORF">CSLFYP84_03873</name>
</gene>
<dbReference type="Gene3D" id="3.60.15.10">
    <property type="entry name" value="Ribonuclease Z/Hydroxyacylglutathione hydrolase-like"/>
    <property type="match status" value="1"/>
</dbReference>
<feature type="domain" description="Metallo-beta-lactamase" evidence="7">
    <location>
        <begin position="552"/>
        <end position="762"/>
    </location>
</feature>
<dbReference type="InterPro" id="IPR001279">
    <property type="entry name" value="Metallo-B-lactamas"/>
</dbReference>
<dbReference type="Pfam" id="PF00753">
    <property type="entry name" value="Lactamase_B"/>
    <property type="match status" value="1"/>
</dbReference>
<evidence type="ECO:0000256" key="1">
    <source>
        <dbReference type="ARBA" id="ARBA00004651"/>
    </source>
</evidence>
<feature type="transmembrane region" description="Helical" evidence="6">
    <location>
        <begin position="326"/>
        <end position="348"/>
    </location>
</feature>
<name>A0A6N3HIE3_CLOSY</name>
<dbReference type="CDD" id="cd07731">
    <property type="entry name" value="ComA-like_MBL-fold"/>
    <property type="match status" value="1"/>
</dbReference>
<evidence type="ECO:0000259" key="9">
    <source>
        <dbReference type="Pfam" id="PF13567"/>
    </source>
</evidence>
<protein>
    <submittedName>
        <fullName evidence="10">ComEC family competence protein</fullName>
    </submittedName>
</protein>
<sequence>MAEYGGRAAASGSLFPMALILAAGILFQLHEKIRKRGLLLFILLVCCLGGWFRMTEEMKEGPLEAMLASGAIETENRSRAEAEGRISQALLKDGNYTIILEPATVRAGGKQYEEKRLMISAKESRNGAVPEEGMYLYAKGKAELFQEARNPGEFDYRLYYRSQKLRCRLRADKMEIISGERPAFQSQLIMFRRFVKEALAFLYQEEDRGIFQAVLLGDKSSMDSDIRELYQDGGIAHVLAVSGLHVSLIGMSLYGFLRKRGVGYGWAGTAAAILLFFYGALAGFGASVFRAVFMVFCSFLASYLGRTYDLLSAMALSLILLASDSPYLLFTSGLQLSYGAVGAVGLAGNMKIHGSPLFTAMSASIAIQIVTLPVILYHFFEFPLYGLFLNLVVIPLMAYAAGSGIISVGLYGIWKAAEVPGVLLFAEGSKVVGMGGRLGTVMDKTAGILEGICHGAAGPGHYILTFYRELCRFSLKLPFSTVAAGRPSLACIAFYYGVLAVLYFHLTSKNSGALSRKEGNEFNGKQVCLFACALLLLMVKPRVSGMEVWFLDVGQGDGIFFRTGTAAVLTDCGSSQYKSVGKNRLVPFLKSKGIRRLDYIFISHADSDHINGIVWMLENETDLEVGTIIMPGPGRGEEEYREIEELGRRRKTIVCYMNAGEKLERGELKITAVYPDASASPKDRNGHSLVLSVRYRDFTMLLTGDVGQTGEEIMLDEKYSPGRELPGGNLSVLKAAHHGSATSTGEEFLKQLNPAVTVLSYGKGNSYGHPAKEVLKRLTDAGTMIWSTENSGAIHLTTDGRKMKAEGFLLDRNKGSGL</sequence>
<evidence type="ECO:0000259" key="8">
    <source>
        <dbReference type="Pfam" id="PF03772"/>
    </source>
</evidence>
<feature type="transmembrane region" description="Helical" evidence="6">
    <location>
        <begin position="287"/>
        <end position="305"/>
    </location>
</feature>
<evidence type="ECO:0000256" key="2">
    <source>
        <dbReference type="ARBA" id="ARBA00022475"/>
    </source>
</evidence>